<dbReference type="Proteomes" id="UP000305948">
    <property type="component" value="Unassembled WGS sequence"/>
</dbReference>
<evidence type="ECO:0000313" key="1">
    <source>
        <dbReference type="EMBL" id="TFK53113.1"/>
    </source>
</evidence>
<organism evidence="1 2">
    <name type="scientific">Heliocybe sulcata</name>
    <dbReference type="NCBI Taxonomy" id="5364"/>
    <lineage>
        <taxon>Eukaryota</taxon>
        <taxon>Fungi</taxon>
        <taxon>Dikarya</taxon>
        <taxon>Basidiomycota</taxon>
        <taxon>Agaricomycotina</taxon>
        <taxon>Agaricomycetes</taxon>
        <taxon>Gloeophyllales</taxon>
        <taxon>Gloeophyllaceae</taxon>
        <taxon>Heliocybe</taxon>
    </lineage>
</organism>
<sequence>MTLTVLAIFMDVRSARLEGAYCPTQIAPGIQYPKPTISGRSRCHVAACSTYMRHRDYRVAWCYLQALSNLRKLATL</sequence>
<name>A0A5C3N752_9AGAM</name>
<gene>
    <name evidence="1" type="ORF">OE88DRAFT_1343775</name>
</gene>
<accession>A0A5C3N752</accession>
<proteinExistence type="predicted"/>
<reference evidence="1 2" key="1">
    <citation type="journal article" date="2019" name="Nat. Ecol. Evol.">
        <title>Megaphylogeny resolves global patterns of mushroom evolution.</title>
        <authorList>
            <person name="Varga T."/>
            <person name="Krizsan K."/>
            <person name="Foldi C."/>
            <person name="Dima B."/>
            <person name="Sanchez-Garcia M."/>
            <person name="Sanchez-Ramirez S."/>
            <person name="Szollosi G.J."/>
            <person name="Szarkandi J.G."/>
            <person name="Papp V."/>
            <person name="Albert L."/>
            <person name="Andreopoulos W."/>
            <person name="Angelini C."/>
            <person name="Antonin V."/>
            <person name="Barry K.W."/>
            <person name="Bougher N.L."/>
            <person name="Buchanan P."/>
            <person name="Buyck B."/>
            <person name="Bense V."/>
            <person name="Catcheside P."/>
            <person name="Chovatia M."/>
            <person name="Cooper J."/>
            <person name="Damon W."/>
            <person name="Desjardin D."/>
            <person name="Finy P."/>
            <person name="Geml J."/>
            <person name="Haridas S."/>
            <person name="Hughes K."/>
            <person name="Justo A."/>
            <person name="Karasinski D."/>
            <person name="Kautmanova I."/>
            <person name="Kiss B."/>
            <person name="Kocsube S."/>
            <person name="Kotiranta H."/>
            <person name="LaButti K.M."/>
            <person name="Lechner B.E."/>
            <person name="Liimatainen K."/>
            <person name="Lipzen A."/>
            <person name="Lukacs Z."/>
            <person name="Mihaltcheva S."/>
            <person name="Morgado L.N."/>
            <person name="Niskanen T."/>
            <person name="Noordeloos M.E."/>
            <person name="Ohm R.A."/>
            <person name="Ortiz-Santana B."/>
            <person name="Ovrebo C."/>
            <person name="Racz N."/>
            <person name="Riley R."/>
            <person name="Savchenko A."/>
            <person name="Shiryaev A."/>
            <person name="Soop K."/>
            <person name="Spirin V."/>
            <person name="Szebenyi C."/>
            <person name="Tomsovsky M."/>
            <person name="Tulloss R.E."/>
            <person name="Uehling J."/>
            <person name="Grigoriev I.V."/>
            <person name="Vagvolgyi C."/>
            <person name="Papp T."/>
            <person name="Martin F.M."/>
            <person name="Miettinen O."/>
            <person name="Hibbett D.S."/>
            <person name="Nagy L.G."/>
        </authorList>
    </citation>
    <scope>NUCLEOTIDE SEQUENCE [LARGE SCALE GENOMIC DNA]</scope>
    <source>
        <strain evidence="1 2">OMC1185</strain>
    </source>
</reference>
<keyword evidence="2" id="KW-1185">Reference proteome</keyword>
<evidence type="ECO:0000313" key="2">
    <source>
        <dbReference type="Proteomes" id="UP000305948"/>
    </source>
</evidence>
<dbReference type="EMBL" id="ML213508">
    <property type="protein sequence ID" value="TFK53113.1"/>
    <property type="molecule type" value="Genomic_DNA"/>
</dbReference>
<dbReference type="AlphaFoldDB" id="A0A5C3N752"/>
<protein>
    <submittedName>
        <fullName evidence="1">Uncharacterized protein</fullName>
    </submittedName>
</protein>